<dbReference type="InterPro" id="IPR016181">
    <property type="entry name" value="Acyl_CoA_acyltransferase"/>
</dbReference>
<evidence type="ECO:0000256" key="1">
    <source>
        <dbReference type="ARBA" id="ARBA00004123"/>
    </source>
</evidence>
<gene>
    <name evidence="9" type="ORF">M6B38_257105</name>
</gene>
<proteinExistence type="predicted"/>
<dbReference type="PANTHER" id="PTHR47025">
    <property type="entry name" value="AUTOIMMUNE REGULATOR"/>
    <property type="match status" value="1"/>
</dbReference>
<dbReference type="GO" id="GO:0000977">
    <property type="term" value="F:RNA polymerase II transcription regulatory region sequence-specific DNA binding"/>
    <property type="evidence" value="ECO:0007669"/>
    <property type="project" value="TreeGrafter"/>
</dbReference>
<evidence type="ECO:0000313" key="10">
    <source>
        <dbReference type="Proteomes" id="UP001140949"/>
    </source>
</evidence>
<dbReference type="PROSITE" id="PS01359">
    <property type="entry name" value="ZF_PHD_1"/>
    <property type="match status" value="2"/>
</dbReference>
<feature type="region of interest" description="Disordered" evidence="7">
    <location>
        <begin position="36"/>
        <end position="83"/>
    </location>
</feature>
<dbReference type="Pfam" id="PF16135">
    <property type="entry name" value="TDBD"/>
    <property type="match status" value="1"/>
</dbReference>
<dbReference type="SMART" id="SM00249">
    <property type="entry name" value="PHD"/>
    <property type="match status" value="2"/>
</dbReference>
<feature type="domain" description="PHD-type" evidence="8">
    <location>
        <begin position="408"/>
        <end position="469"/>
    </location>
</feature>
<protein>
    <recommendedName>
        <fullName evidence="8">PHD-type domain-containing protein</fullName>
    </recommendedName>
</protein>
<organism evidence="9 10">
    <name type="scientific">Iris pallida</name>
    <name type="common">Sweet iris</name>
    <dbReference type="NCBI Taxonomy" id="29817"/>
    <lineage>
        <taxon>Eukaryota</taxon>
        <taxon>Viridiplantae</taxon>
        <taxon>Streptophyta</taxon>
        <taxon>Embryophyta</taxon>
        <taxon>Tracheophyta</taxon>
        <taxon>Spermatophyta</taxon>
        <taxon>Magnoliopsida</taxon>
        <taxon>Liliopsida</taxon>
        <taxon>Asparagales</taxon>
        <taxon>Iridaceae</taxon>
        <taxon>Iridoideae</taxon>
        <taxon>Irideae</taxon>
        <taxon>Iris</taxon>
    </lineage>
</organism>
<dbReference type="GO" id="GO:0003682">
    <property type="term" value="F:chromatin binding"/>
    <property type="evidence" value="ECO:0007669"/>
    <property type="project" value="TreeGrafter"/>
</dbReference>
<dbReference type="PANTHER" id="PTHR47025:SF2">
    <property type="entry name" value="AUTOIMMUNE REGULATOR"/>
    <property type="match status" value="1"/>
</dbReference>
<dbReference type="GO" id="GO:0042393">
    <property type="term" value="F:histone binding"/>
    <property type="evidence" value="ECO:0007669"/>
    <property type="project" value="TreeGrafter"/>
</dbReference>
<evidence type="ECO:0000256" key="4">
    <source>
        <dbReference type="ARBA" id="ARBA00022833"/>
    </source>
</evidence>
<keyword evidence="3 6" id="KW-0863">Zinc-finger</keyword>
<dbReference type="InterPro" id="IPR001965">
    <property type="entry name" value="Znf_PHD"/>
</dbReference>
<evidence type="ECO:0000259" key="8">
    <source>
        <dbReference type="PROSITE" id="PS50016"/>
    </source>
</evidence>
<keyword evidence="2" id="KW-0479">Metal-binding</keyword>
<dbReference type="GO" id="GO:0005634">
    <property type="term" value="C:nucleus"/>
    <property type="evidence" value="ECO:0007669"/>
    <property type="project" value="UniProtKB-SubCell"/>
</dbReference>
<dbReference type="InterPro" id="IPR011011">
    <property type="entry name" value="Znf_FYVE_PHD"/>
</dbReference>
<dbReference type="InterPro" id="IPR019787">
    <property type="entry name" value="Znf_PHD-finger"/>
</dbReference>
<keyword evidence="4" id="KW-0862">Zinc</keyword>
<feature type="compositionally biased region" description="Polar residues" evidence="7">
    <location>
        <begin position="129"/>
        <end position="138"/>
    </location>
</feature>
<reference evidence="9" key="2">
    <citation type="submission" date="2023-04" db="EMBL/GenBank/DDBJ databases">
        <authorList>
            <person name="Bruccoleri R.E."/>
            <person name="Oakeley E.J."/>
            <person name="Faust A.-M."/>
            <person name="Dessus-Babus S."/>
            <person name="Altorfer M."/>
            <person name="Burckhardt D."/>
            <person name="Oertli M."/>
            <person name="Naumann U."/>
            <person name="Petersen F."/>
            <person name="Wong J."/>
        </authorList>
    </citation>
    <scope>NUCLEOTIDE SEQUENCE</scope>
    <source>
        <strain evidence="9">GSM-AAB239-AS_SAM_17_03QT</strain>
        <tissue evidence="9">Leaf</tissue>
    </source>
</reference>
<dbReference type="InterPro" id="IPR032308">
    <property type="entry name" value="TDBD"/>
</dbReference>
<dbReference type="Pfam" id="PF23209">
    <property type="entry name" value="IDM1_C"/>
    <property type="match status" value="1"/>
</dbReference>
<evidence type="ECO:0000256" key="6">
    <source>
        <dbReference type="PROSITE-ProRule" id="PRU00146"/>
    </source>
</evidence>
<dbReference type="PROSITE" id="PS50016">
    <property type="entry name" value="ZF_PHD_2"/>
    <property type="match status" value="2"/>
</dbReference>
<dbReference type="GO" id="GO:0008270">
    <property type="term" value="F:zinc ion binding"/>
    <property type="evidence" value="ECO:0007669"/>
    <property type="project" value="UniProtKB-KW"/>
</dbReference>
<feature type="compositionally biased region" description="Low complexity" evidence="7">
    <location>
        <begin position="39"/>
        <end position="50"/>
    </location>
</feature>
<dbReference type="Proteomes" id="UP001140949">
    <property type="component" value="Unassembled WGS sequence"/>
</dbReference>
<evidence type="ECO:0000313" key="9">
    <source>
        <dbReference type="EMBL" id="KAJ6851964.1"/>
    </source>
</evidence>
<feature type="domain" description="PHD-type" evidence="8">
    <location>
        <begin position="321"/>
        <end position="366"/>
    </location>
</feature>
<reference evidence="9" key="1">
    <citation type="journal article" date="2023" name="GigaByte">
        <title>Genome assembly of the bearded iris, Iris pallida Lam.</title>
        <authorList>
            <person name="Bruccoleri R.E."/>
            <person name="Oakeley E.J."/>
            <person name="Faust A.M.E."/>
            <person name="Altorfer M."/>
            <person name="Dessus-Babus S."/>
            <person name="Burckhardt D."/>
            <person name="Oertli M."/>
            <person name="Naumann U."/>
            <person name="Petersen F."/>
            <person name="Wong J."/>
        </authorList>
    </citation>
    <scope>NUCLEOTIDE SEQUENCE</scope>
    <source>
        <strain evidence="9">GSM-AAB239-AS_SAM_17_03QT</strain>
    </source>
</reference>
<dbReference type="EMBL" id="JANAVB010001997">
    <property type="protein sequence ID" value="KAJ6851964.1"/>
    <property type="molecule type" value="Genomic_DNA"/>
</dbReference>
<dbReference type="Gene3D" id="3.30.40.10">
    <property type="entry name" value="Zinc/RING finger domain, C3HC4 (zinc finger)"/>
    <property type="match status" value="2"/>
</dbReference>
<keyword evidence="10" id="KW-1185">Reference proteome</keyword>
<comment type="caution">
    <text evidence="9">The sequence shown here is derived from an EMBL/GenBank/DDBJ whole genome shotgun (WGS) entry which is preliminary data.</text>
</comment>
<dbReference type="GO" id="GO:0045944">
    <property type="term" value="P:positive regulation of transcription by RNA polymerase II"/>
    <property type="evidence" value="ECO:0007669"/>
    <property type="project" value="TreeGrafter"/>
</dbReference>
<evidence type="ECO:0000256" key="7">
    <source>
        <dbReference type="SAM" id="MobiDB-lite"/>
    </source>
</evidence>
<accession>A0AAX6IGN7</accession>
<dbReference type="SUPFAM" id="SSF57903">
    <property type="entry name" value="FYVE/PHD zinc finger"/>
    <property type="match status" value="2"/>
</dbReference>
<dbReference type="InterPro" id="IPR019786">
    <property type="entry name" value="Zinc_finger_PHD-type_CS"/>
</dbReference>
<keyword evidence="5" id="KW-0539">Nucleus</keyword>
<evidence type="ECO:0000256" key="5">
    <source>
        <dbReference type="ARBA" id="ARBA00023242"/>
    </source>
</evidence>
<feature type="region of interest" description="Disordered" evidence="7">
    <location>
        <begin position="107"/>
        <end position="203"/>
    </location>
</feature>
<dbReference type="Pfam" id="PF00628">
    <property type="entry name" value="PHD"/>
    <property type="match status" value="1"/>
</dbReference>
<comment type="subcellular location">
    <subcellularLocation>
        <location evidence="1">Nucleus</location>
    </subcellularLocation>
</comment>
<dbReference type="SUPFAM" id="SSF55729">
    <property type="entry name" value="Acyl-CoA N-acyltransferases (Nat)"/>
    <property type="match status" value="1"/>
</dbReference>
<evidence type="ECO:0000256" key="3">
    <source>
        <dbReference type="ARBA" id="ARBA00022771"/>
    </source>
</evidence>
<evidence type="ECO:0000256" key="2">
    <source>
        <dbReference type="ARBA" id="ARBA00022723"/>
    </source>
</evidence>
<dbReference type="InterPro" id="IPR013083">
    <property type="entry name" value="Znf_RING/FYVE/PHD"/>
</dbReference>
<sequence length="681" mass="73914">MEADAQLRDCPPGFSRSGRRPAIFSSILLARAELKNESPPDAAADPAALDVIDEPGPDPTEPDSGPSGPVPAPEGGNQSEAGLAEYVVISGARRGHKRELEFAVRSLAELGGSGSGPSLSRTRPRNRAAGSSETTTAPTKGPESSDVSGPSSPAPAVVEGGGVTKKVRITEAGSTSTGAISGVKCGTRTSEEQEPSKVDGSNINASNLKTVSLKKKVAAGKLTKKDVRFHKLVFESDVLPEGTLVWYVVHGKKKRFGNIKNKGILCSCCGEVLTASQFESHCGEAQRRKPYNYIYLENGLSLHELSVHLSKERNLSDSENDDLCGMCADGGELVCCDLCPRAFHKDCVGLSSIPEGKWYCPFCCKMHQREKFVENNDNARAAGRVPGVDPVEQIMKCIRIVKTPENVDGGCVICRQHEFSTSEFGPNTVIICDQCEKEYHVGCLKAHNKDDLKELPEAQWFCCNECSMIYTFLHDLVLRGGEPVPDIDLDIINDKREKQGLVNDANVELRWRLLSGSIEGEESDLLLARALSIFHESFDPIIDSETGMDLIPPMVYGSNFSENWDYTGVYCAVLTEGSSVISSGVLRVFGTDMAELPLVATRKENEGLGYFRALFSCIETLLISLEVKHLVLPAAEEAESIWTTKFGFTKITSDQLKGYSQGARAMVFEGTSVLYKQLLNV</sequence>
<name>A0AAX6IGN7_IRIPA</name>
<dbReference type="InterPro" id="IPR056511">
    <property type="entry name" value="IDM1_C"/>
</dbReference>
<dbReference type="AlphaFoldDB" id="A0AAX6IGN7"/>